<dbReference type="AlphaFoldDB" id="A0A829Y5T7"/>
<evidence type="ECO:0000259" key="12">
    <source>
        <dbReference type="Pfam" id="PF00909"/>
    </source>
</evidence>
<name>A0A829Y5T7_9GAMM</name>
<dbReference type="FunFam" id="1.10.3430.10:FF:000007">
    <property type="entry name" value="Ammonium transporter"/>
    <property type="match status" value="1"/>
</dbReference>
<comment type="subcellular location">
    <subcellularLocation>
        <location evidence="1 10">Cell membrane</location>
        <topology evidence="1 10">Multi-pass membrane protein</topology>
    </subcellularLocation>
</comment>
<dbReference type="GO" id="GO:0005886">
    <property type="term" value="C:plasma membrane"/>
    <property type="evidence" value="ECO:0007669"/>
    <property type="project" value="UniProtKB-SubCell"/>
</dbReference>
<dbReference type="PANTHER" id="PTHR43029:SF10">
    <property type="entry name" value="AMMONIUM TRANSPORTER MEP2"/>
    <property type="match status" value="1"/>
</dbReference>
<keyword evidence="7 10" id="KW-0472">Membrane</keyword>
<comment type="caution">
    <text evidence="13">The sequence shown here is derived from an EMBL/GenBank/DDBJ whole genome shotgun (WGS) entry which is preliminary data.</text>
</comment>
<feature type="transmembrane region" description="Helical" evidence="10">
    <location>
        <begin position="405"/>
        <end position="425"/>
    </location>
</feature>
<feature type="transmembrane region" description="Helical" evidence="10">
    <location>
        <begin position="288"/>
        <end position="307"/>
    </location>
</feature>
<accession>A0A829Y5T7</accession>
<evidence type="ECO:0000256" key="7">
    <source>
        <dbReference type="ARBA" id="ARBA00023136"/>
    </source>
</evidence>
<protein>
    <recommendedName>
        <fullName evidence="9 10">Ammonium transporter</fullName>
    </recommendedName>
</protein>
<evidence type="ECO:0000313" key="14">
    <source>
        <dbReference type="Proteomes" id="UP000445000"/>
    </source>
</evidence>
<keyword evidence="14" id="KW-1185">Reference proteome</keyword>
<evidence type="ECO:0000256" key="10">
    <source>
        <dbReference type="RuleBase" id="RU362002"/>
    </source>
</evidence>
<feature type="signal peptide" evidence="11">
    <location>
        <begin position="1"/>
        <end position="33"/>
    </location>
</feature>
<feature type="transmembrane region" description="Helical" evidence="10">
    <location>
        <begin position="454"/>
        <end position="474"/>
    </location>
</feature>
<dbReference type="GO" id="GO:0008519">
    <property type="term" value="F:ammonium channel activity"/>
    <property type="evidence" value="ECO:0007669"/>
    <property type="project" value="InterPro"/>
</dbReference>
<evidence type="ECO:0000256" key="11">
    <source>
        <dbReference type="SAM" id="SignalP"/>
    </source>
</evidence>
<dbReference type="InterPro" id="IPR018047">
    <property type="entry name" value="Ammonium_transpt_CS"/>
</dbReference>
<gene>
    <name evidence="13" type="primary">amt</name>
    <name evidence="13" type="ORF">GCM10011487_05840</name>
</gene>
<dbReference type="PANTHER" id="PTHR43029">
    <property type="entry name" value="AMMONIUM TRANSPORTER MEP2"/>
    <property type="match status" value="1"/>
</dbReference>
<feature type="transmembrane region" description="Helical" evidence="10">
    <location>
        <begin position="201"/>
        <end position="225"/>
    </location>
</feature>
<feature type="chain" id="PRO_5032564802" description="Ammonium transporter" evidence="11">
    <location>
        <begin position="34"/>
        <end position="506"/>
    </location>
</feature>
<evidence type="ECO:0000256" key="6">
    <source>
        <dbReference type="ARBA" id="ARBA00022989"/>
    </source>
</evidence>
<evidence type="ECO:0000256" key="9">
    <source>
        <dbReference type="ARBA" id="ARBA00050025"/>
    </source>
</evidence>
<dbReference type="NCBIfam" id="TIGR00836">
    <property type="entry name" value="amt"/>
    <property type="match status" value="1"/>
</dbReference>
<comment type="similarity">
    <text evidence="2 10">Belongs to the ammonia transporter channel (TC 1.A.11.2) family.</text>
</comment>
<feature type="transmembrane region" description="Helical" evidence="10">
    <location>
        <begin position="371"/>
        <end position="393"/>
    </location>
</feature>
<feature type="domain" description="Ammonium transporter AmtB-like" evidence="12">
    <location>
        <begin position="76"/>
        <end position="504"/>
    </location>
</feature>
<feature type="transmembrane region" description="Helical" evidence="10">
    <location>
        <begin position="348"/>
        <end position="365"/>
    </location>
</feature>
<proteinExistence type="inferred from homology"/>
<evidence type="ECO:0000256" key="3">
    <source>
        <dbReference type="ARBA" id="ARBA00022448"/>
    </source>
</evidence>
<dbReference type="PROSITE" id="PS01219">
    <property type="entry name" value="AMMONIUM_TRANSP"/>
    <property type="match status" value="1"/>
</dbReference>
<dbReference type="EMBL" id="BLJN01000001">
    <property type="protein sequence ID" value="GFE78584.1"/>
    <property type="molecule type" value="Genomic_DNA"/>
</dbReference>
<evidence type="ECO:0000256" key="1">
    <source>
        <dbReference type="ARBA" id="ARBA00004651"/>
    </source>
</evidence>
<reference evidence="14" key="1">
    <citation type="submission" date="2020-01" db="EMBL/GenBank/DDBJ databases">
        <title>'Steroidobacter agaridevorans' sp. nov., agar-degrading bacteria isolated from rhizosphere soils.</title>
        <authorList>
            <person name="Ikenaga M."/>
            <person name="Kataoka M."/>
            <person name="Murouchi A."/>
            <person name="Katsuragi S."/>
            <person name="Sakai M."/>
        </authorList>
    </citation>
    <scope>NUCLEOTIDE SEQUENCE [LARGE SCALE GENOMIC DNA]</scope>
    <source>
        <strain evidence="14">YU21-B</strain>
    </source>
</reference>
<feature type="transmembrane region" description="Helical" evidence="10">
    <location>
        <begin position="254"/>
        <end position="276"/>
    </location>
</feature>
<dbReference type="Proteomes" id="UP000445000">
    <property type="component" value="Unassembled WGS sequence"/>
</dbReference>
<dbReference type="Pfam" id="PF00909">
    <property type="entry name" value="Ammonium_transp"/>
    <property type="match status" value="1"/>
</dbReference>
<dbReference type="InterPro" id="IPR029020">
    <property type="entry name" value="Ammonium/urea_transptr"/>
</dbReference>
<evidence type="ECO:0000256" key="4">
    <source>
        <dbReference type="ARBA" id="ARBA00022475"/>
    </source>
</evidence>
<keyword evidence="8 10" id="KW-0924">Ammonia transport</keyword>
<evidence type="ECO:0000256" key="2">
    <source>
        <dbReference type="ARBA" id="ARBA00005887"/>
    </source>
</evidence>
<feature type="transmembrane region" description="Helical" evidence="10">
    <location>
        <begin position="172"/>
        <end position="194"/>
    </location>
</feature>
<dbReference type="Gene3D" id="1.10.3430.10">
    <property type="entry name" value="Ammonium transporter AmtB like domains"/>
    <property type="match status" value="1"/>
</dbReference>
<keyword evidence="11" id="KW-0732">Signal</keyword>
<feature type="transmembrane region" description="Helical" evidence="10">
    <location>
        <begin position="108"/>
        <end position="126"/>
    </location>
</feature>
<keyword evidence="3 10" id="KW-0813">Transport</keyword>
<evidence type="ECO:0000256" key="8">
    <source>
        <dbReference type="ARBA" id="ARBA00023177"/>
    </source>
</evidence>
<keyword evidence="4" id="KW-1003">Cell membrane</keyword>
<dbReference type="InterPro" id="IPR001905">
    <property type="entry name" value="Ammonium_transpt"/>
</dbReference>
<evidence type="ECO:0000256" key="5">
    <source>
        <dbReference type="ARBA" id="ARBA00022692"/>
    </source>
</evidence>
<dbReference type="InterPro" id="IPR024041">
    <property type="entry name" value="NH4_transpt_AmtB-like_dom"/>
</dbReference>
<dbReference type="SUPFAM" id="SSF111352">
    <property type="entry name" value="Ammonium transporter"/>
    <property type="match status" value="1"/>
</dbReference>
<sequence>MKKPLATSRVLTYLWSLALVAFAIIAAPDMALAQDAPAAEPAAVAAEAAPAEAAAPAEEAAAAPAAPTFDKGDISWVMTSTLLVILMTIPGLALFYGGMVRSKNVLSISMQVFVVFSLLSVLWAIYGYSVAFTGGNAFFGGFDRMFLAGMLDAAGNLTAAATFSKGVYIPEYLYAAFQMTFAGITSCLIVGAFAERMKFSAVLAFVVLWFTFSYLPVAHMVWFWAGPDAYTDPAAAEAATATAGFLFQKGALDFAGGTVVHINAGIAGLIGCILVGKRKGYGTTAMTPHNVPLIMIGASLLWVGWFGFNVGSNLESNAFAAQVFINTFVATAAAVIAWTFAEWIFRGTPTMLGAASGAVAGLVAITPACGWVGPMGAIVIGLIAGVVCLFAVTKLKSALGYDDSLDVFGVHCVGGILGALLTGVFNSPSLGGTGIYDYVAGTWGYAGMGTQVMAQLWGVGTTIVWSGIVSFIAFKLIDVVIGLRVSDEVETEGLDTTEHGERGYNL</sequence>
<feature type="transmembrane region" description="Helical" evidence="10">
    <location>
        <begin position="74"/>
        <end position="96"/>
    </location>
</feature>
<feature type="transmembrane region" description="Helical" evidence="10">
    <location>
        <begin position="319"/>
        <end position="341"/>
    </location>
</feature>
<keyword evidence="5 10" id="KW-0812">Transmembrane</keyword>
<evidence type="ECO:0000313" key="13">
    <source>
        <dbReference type="EMBL" id="GFE78584.1"/>
    </source>
</evidence>
<organism evidence="13 14">
    <name type="scientific">Steroidobacter agaridevorans</name>
    <dbReference type="NCBI Taxonomy" id="2695856"/>
    <lineage>
        <taxon>Bacteria</taxon>
        <taxon>Pseudomonadati</taxon>
        <taxon>Pseudomonadota</taxon>
        <taxon>Gammaproteobacteria</taxon>
        <taxon>Steroidobacterales</taxon>
        <taxon>Steroidobacteraceae</taxon>
        <taxon>Steroidobacter</taxon>
    </lineage>
</organism>
<keyword evidence="6 10" id="KW-1133">Transmembrane helix</keyword>